<dbReference type="Pfam" id="PF00528">
    <property type="entry name" value="BPD_transp_1"/>
    <property type="match status" value="1"/>
</dbReference>
<dbReference type="EMBL" id="JBHSBD010000100">
    <property type="protein sequence ID" value="MFC3970324.1"/>
    <property type="molecule type" value="Genomic_DNA"/>
</dbReference>
<comment type="similarity">
    <text evidence="8">Belongs to the binding-protein-dependent transport system permease family.</text>
</comment>
<evidence type="ECO:0000256" key="2">
    <source>
        <dbReference type="ARBA" id="ARBA00022448"/>
    </source>
</evidence>
<keyword evidence="4" id="KW-0997">Cell inner membrane</keyword>
<dbReference type="Gene3D" id="1.10.3720.10">
    <property type="entry name" value="MetI-like"/>
    <property type="match status" value="1"/>
</dbReference>
<evidence type="ECO:0000256" key="6">
    <source>
        <dbReference type="ARBA" id="ARBA00022989"/>
    </source>
</evidence>
<keyword evidence="11" id="KW-1185">Reference proteome</keyword>
<name>A0ABV8EEL6_9HYPH</name>
<dbReference type="PROSITE" id="PS50928">
    <property type="entry name" value="ABC_TM1"/>
    <property type="match status" value="1"/>
</dbReference>
<dbReference type="PANTHER" id="PTHR43357:SF4">
    <property type="entry name" value="INNER MEMBRANE ABC TRANSPORTER PERMEASE PROTEIN YDCV"/>
    <property type="match status" value="1"/>
</dbReference>
<evidence type="ECO:0000256" key="4">
    <source>
        <dbReference type="ARBA" id="ARBA00022519"/>
    </source>
</evidence>
<protein>
    <submittedName>
        <fullName evidence="10">ABC transporter permease</fullName>
    </submittedName>
</protein>
<keyword evidence="3" id="KW-1003">Cell membrane</keyword>
<feature type="transmembrane region" description="Helical" evidence="8">
    <location>
        <begin position="156"/>
        <end position="181"/>
    </location>
</feature>
<keyword evidence="2 8" id="KW-0813">Transport</keyword>
<feature type="domain" description="ABC transmembrane type-1" evidence="9">
    <location>
        <begin position="1"/>
        <end position="176"/>
    </location>
</feature>
<feature type="transmembrane region" description="Helical" evidence="8">
    <location>
        <begin position="90"/>
        <end position="106"/>
    </location>
</feature>
<dbReference type="SUPFAM" id="SSF161098">
    <property type="entry name" value="MetI-like"/>
    <property type="match status" value="1"/>
</dbReference>
<dbReference type="PANTHER" id="PTHR43357">
    <property type="entry name" value="INNER MEMBRANE ABC TRANSPORTER PERMEASE PROTEIN YDCV"/>
    <property type="match status" value="1"/>
</dbReference>
<gene>
    <name evidence="10" type="ORF">ACFOVS_19745</name>
</gene>
<keyword evidence="7 8" id="KW-0472">Membrane</keyword>
<keyword evidence="6 8" id="KW-1133">Transmembrane helix</keyword>
<comment type="caution">
    <text evidence="10">The sequence shown here is derived from an EMBL/GenBank/DDBJ whole genome shotgun (WGS) entry which is preliminary data.</text>
</comment>
<feature type="transmembrane region" description="Helical" evidence="8">
    <location>
        <begin position="59"/>
        <end position="78"/>
    </location>
</feature>
<organism evidence="10 11">
    <name type="scientific">Rhizobium lemnae</name>
    <dbReference type="NCBI Taxonomy" id="1214924"/>
    <lineage>
        <taxon>Bacteria</taxon>
        <taxon>Pseudomonadati</taxon>
        <taxon>Pseudomonadota</taxon>
        <taxon>Alphaproteobacteria</taxon>
        <taxon>Hyphomicrobiales</taxon>
        <taxon>Rhizobiaceae</taxon>
        <taxon>Rhizobium/Agrobacterium group</taxon>
        <taxon>Rhizobium</taxon>
    </lineage>
</organism>
<evidence type="ECO:0000256" key="8">
    <source>
        <dbReference type="RuleBase" id="RU363032"/>
    </source>
</evidence>
<evidence type="ECO:0000259" key="9">
    <source>
        <dbReference type="PROSITE" id="PS50928"/>
    </source>
</evidence>
<dbReference type="RefSeq" id="WP_377307340.1">
    <property type="nucleotide sequence ID" value="NZ_JBHSBD010000100.1"/>
</dbReference>
<keyword evidence="5 8" id="KW-0812">Transmembrane</keyword>
<evidence type="ECO:0000313" key="11">
    <source>
        <dbReference type="Proteomes" id="UP001595697"/>
    </source>
</evidence>
<reference evidence="11" key="1">
    <citation type="journal article" date="2019" name="Int. J. Syst. Evol. Microbiol.">
        <title>The Global Catalogue of Microorganisms (GCM) 10K type strain sequencing project: providing services to taxonomists for standard genome sequencing and annotation.</title>
        <authorList>
            <consortium name="The Broad Institute Genomics Platform"/>
            <consortium name="The Broad Institute Genome Sequencing Center for Infectious Disease"/>
            <person name="Wu L."/>
            <person name="Ma J."/>
        </authorList>
    </citation>
    <scope>NUCLEOTIDE SEQUENCE [LARGE SCALE GENOMIC DNA]</scope>
    <source>
        <strain evidence="11">TBRC 5781</strain>
    </source>
</reference>
<dbReference type="InterPro" id="IPR035906">
    <property type="entry name" value="MetI-like_sf"/>
</dbReference>
<evidence type="ECO:0000313" key="10">
    <source>
        <dbReference type="EMBL" id="MFC3970324.1"/>
    </source>
</evidence>
<sequence length="208" mass="22835">MTALLVGTLAAYINIRATWPWRLLSAGLMILPAAVPTVVYALGLVLFSSRLGVDNRLTLIMGHAMVSSPFAFLVMRIGLAELRPDFLENARMLGASASLTFFHVLLPQLMPFLFVAASLAMSMSFAEPVLAIFLLSDSSATLPQKSFQGLRFGFDPLIMTSASLIVVLLLLLTTLSLLVLIRKARLAQKQIFVSAKRTSRSTFFWKKI</sequence>
<evidence type="ECO:0000256" key="7">
    <source>
        <dbReference type="ARBA" id="ARBA00023136"/>
    </source>
</evidence>
<dbReference type="InterPro" id="IPR000515">
    <property type="entry name" value="MetI-like"/>
</dbReference>
<dbReference type="Proteomes" id="UP001595697">
    <property type="component" value="Unassembled WGS sequence"/>
</dbReference>
<evidence type="ECO:0000256" key="5">
    <source>
        <dbReference type="ARBA" id="ARBA00022692"/>
    </source>
</evidence>
<dbReference type="CDD" id="cd06261">
    <property type="entry name" value="TM_PBP2"/>
    <property type="match status" value="1"/>
</dbReference>
<evidence type="ECO:0000256" key="3">
    <source>
        <dbReference type="ARBA" id="ARBA00022475"/>
    </source>
</evidence>
<feature type="transmembrane region" description="Helical" evidence="8">
    <location>
        <begin position="27"/>
        <end position="47"/>
    </location>
</feature>
<proteinExistence type="inferred from homology"/>
<accession>A0ABV8EEL6</accession>
<evidence type="ECO:0000256" key="1">
    <source>
        <dbReference type="ARBA" id="ARBA00004429"/>
    </source>
</evidence>
<comment type="subcellular location">
    <subcellularLocation>
        <location evidence="1">Cell inner membrane</location>
        <topology evidence="1">Multi-pass membrane protein</topology>
    </subcellularLocation>
    <subcellularLocation>
        <location evidence="8">Cell membrane</location>
        <topology evidence="8">Multi-pass membrane protein</topology>
    </subcellularLocation>
</comment>